<dbReference type="AlphaFoldDB" id="A0AAD7FMC3"/>
<keyword evidence="1" id="KW-0732">Signal</keyword>
<dbReference type="InterPro" id="IPR038921">
    <property type="entry name" value="YOR389W-like"/>
</dbReference>
<sequence length="151" mass="16786">MLPALLGSLLWHSVLTLSQQIPFEAPQQDNSTAHFVFNSLSGLLRQWPNTVHGTGHSIVPATLDAFTLLYHARQDADLPPSPEWLAWDSAMSYGIMIPRGGQTHLITYRTTRPATLLYFDGQSASWGPDGWLDSQHMFIYGMSNNGSKELC</sequence>
<evidence type="ECO:0000313" key="2">
    <source>
        <dbReference type="EMBL" id="KAJ7632211.1"/>
    </source>
</evidence>
<dbReference type="PANTHER" id="PTHR35204">
    <property type="entry name" value="YALI0A21131P"/>
    <property type="match status" value="1"/>
</dbReference>
<reference evidence="2" key="1">
    <citation type="submission" date="2023-03" db="EMBL/GenBank/DDBJ databases">
        <title>Massive genome expansion in bonnet fungi (Mycena s.s.) driven by repeated elements and novel gene families across ecological guilds.</title>
        <authorList>
            <consortium name="Lawrence Berkeley National Laboratory"/>
            <person name="Harder C.B."/>
            <person name="Miyauchi S."/>
            <person name="Viragh M."/>
            <person name="Kuo A."/>
            <person name="Thoen E."/>
            <person name="Andreopoulos B."/>
            <person name="Lu D."/>
            <person name="Skrede I."/>
            <person name="Drula E."/>
            <person name="Henrissat B."/>
            <person name="Morin E."/>
            <person name="Kohler A."/>
            <person name="Barry K."/>
            <person name="LaButti K."/>
            <person name="Morin E."/>
            <person name="Salamov A."/>
            <person name="Lipzen A."/>
            <person name="Mereny Z."/>
            <person name="Hegedus B."/>
            <person name="Baldrian P."/>
            <person name="Stursova M."/>
            <person name="Weitz H."/>
            <person name="Taylor A."/>
            <person name="Grigoriev I.V."/>
            <person name="Nagy L.G."/>
            <person name="Martin F."/>
            <person name="Kauserud H."/>
        </authorList>
    </citation>
    <scope>NUCLEOTIDE SEQUENCE</scope>
    <source>
        <strain evidence="2">9284</strain>
    </source>
</reference>
<feature type="chain" id="PRO_5042236073" evidence="1">
    <location>
        <begin position="19"/>
        <end position="151"/>
    </location>
</feature>
<name>A0AAD7FMC3_9AGAR</name>
<keyword evidence="3" id="KW-1185">Reference proteome</keyword>
<feature type="signal peptide" evidence="1">
    <location>
        <begin position="1"/>
        <end position="18"/>
    </location>
</feature>
<protein>
    <submittedName>
        <fullName evidence="2">Uncharacterized protein</fullName>
    </submittedName>
</protein>
<evidence type="ECO:0000256" key="1">
    <source>
        <dbReference type="SAM" id="SignalP"/>
    </source>
</evidence>
<dbReference type="Proteomes" id="UP001221142">
    <property type="component" value="Unassembled WGS sequence"/>
</dbReference>
<gene>
    <name evidence="2" type="ORF">FB45DRAFT_911822</name>
</gene>
<accession>A0AAD7FMC3</accession>
<dbReference type="EMBL" id="JARKIF010000008">
    <property type="protein sequence ID" value="KAJ7632211.1"/>
    <property type="molecule type" value="Genomic_DNA"/>
</dbReference>
<comment type="caution">
    <text evidence="2">The sequence shown here is derived from an EMBL/GenBank/DDBJ whole genome shotgun (WGS) entry which is preliminary data.</text>
</comment>
<dbReference type="PANTHER" id="PTHR35204:SF1">
    <property type="entry name" value="ENTEROTOXIN"/>
    <property type="match status" value="1"/>
</dbReference>
<proteinExistence type="predicted"/>
<evidence type="ECO:0000313" key="3">
    <source>
        <dbReference type="Proteomes" id="UP001221142"/>
    </source>
</evidence>
<organism evidence="2 3">
    <name type="scientific">Roridomyces roridus</name>
    <dbReference type="NCBI Taxonomy" id="1738132"/>
    <lineage>
        <taxon>Eukaryota</taxon>
        <taxon>Fungi</taxon>
        <taxon>Dikarya</taxon>
        <taxon>Basidiomycota</taxon>
        <taxon>Agaricomycotina</taxon>
        <taxon>Agaricomycetes</taxon>
        <taxon>Agaricomycetidae</taxon>
        <taxon>Agaricales</taxon>
        <taxon>Marasmiineae</taxon>
        <taxon>Mycenaceae</taxon>
        <taxon>Roridomyces</taxon>
    </lineage>
</organism>